<feature type="signal peptide" evidence="5">
    <location>
        <begin position="1"/>
        <end position="27"/>
    </location>
</feature>
<evidence type="ECO:0000256" key="4">
    <source>
        <dbReference type="SAM" id="MobiDB-lite"/>
    </source>
</evidence>
<feature type="region of interest" description="Disordered" evidence="4">
    <location>
        <begin position="54"/>
        <end position="87"/>
    </location>
</feature>
<comment type="similarity">
    <text evidence="1">Belongs to the 'GDSL' lipolytic enzyme family.</text>
</comment>
<dbReference type="PANTHER" id="PTHR46020">
    <property type="entry name" value="OSJNBB0059K02.9 PROTEIN"/>
    <property type="match status" value="1"/>
</dbReference>
<dbReference type="EMBL" id="CM029052">
    <property type="protein sequence ID" value="KAG2555592.1"/>
    <property type="molecule type" value="Genomic_DNA"/>
</dbReference>
<dbReference type="InterPro" id="IPR008265">
    <property type="entry name" value="Lipase_GDSL_AS"/>
</dbReference>
<keyword evidence="3" id="KW-0443">Lipid metabolism</keyword>
<dbReference type="Gene3D" id="3.40.50.1110">
    <property type="entry name" value="SGNH hydrolase"/>
    <property type="match status" value="1"/>
</dbReference>
<evidence type="ECO:0000256" key="3">
    <source>
        <dbReference type="ARBA" id="ARBA00023098"/>
    </source>
</evidence>
<accession>A0A8T0P5X9</accession>
<keyword evidence="5" id="KW-0732">Signal</keyword>
<dbReference type="GO" id="GO:0016298">
    <property type="term" value="F:lipase activity"/>
    <property type="evidence" value="ECO:0007669"/>
    <property type="project" value="InterPro"/>
</dbReference>
<evidence type="ECO:0000256" key="5">
    <source>
        <dbReference type="SAM" id="SignalP"/>
    </source>
</evidence>
<dbReference type="SUPFAM" id="SSF52266">
    <property type="entry name" value="SGNH hydrolase"/>
    <property type="match status" value="1"/>
</dbReference>
<dbReference type="PROSITE" id="PS01098">
    <property type="entry name" value="LIPASE_GDSL_SER"/>
    <property type="match status" value="1"/>
</dbReference>
<dbReference type="InterPro" id="IPR036514">
    <property type="entry name" value="SGNH_hydro_sf"/>
</dbReference>
<name>A0A8T0P5X9_PANVG</name>
<keyword evidence="2" id="KW-0378">Hydrolase</keyword>
<feature type="chain" id="PRO_5035752187" description="GDSL esterase/lipase" evidence="5">
    <location>
        <begin position="28"/>
        <end position="358"/>
    </location>
</feature>
<keyword evidence="7" id="KW-1185">Reference proteome</keyword>
<gene>
    <name evidence="6" type="ORF">PVAP13_8NG002300</name>
</gene>
<dbReference type="GO" id="GO:0006629">
    <property type="term" value="P:lipid metabolic process"/>
    <property type="evidence" value="ECO:0007669"/>
    <property type="project" value="UniProtKB-KW"/>
</dbReference>
<protein>
    <recommendedName>
        <fullName evidence="8">GDSL esterase/lipase</fullName>
    </recommendedName>
</protein>
<evidence type="ECO:0000313" key="6">
    <source>
        <dbReference type="EMBL" id="KAG2555592.1"/>
    </source>
</evidence>
<dbReference type="Pfam" id="PF00657">
    <property type="entry name" value="Lipase_GDSL"/>
    <property type="match status" value="1"/>
</dbReference>
<organism evidence="6 7">
    <name type="scientific">Panicum virgatum</name>
    <name type="common">Blackwell switchgrass</name>
    <dbReference type="NCBI Taxonomy" id="38727"/>
    <lineage>
        <taxon>Eukaryota</taxon>
        <taxon>Viridiplantae</taxon>
        <taxon>Streptophyta</taxon>
        <taxon>Embryophyta</taxon>
        <taxon>Tracheophyta</taxon>
        <taxon>Spermatophyta</taxon>
        <taxon>Magnoliopsida</taxon>
        <taxon>Liliopsida</taxon>
        <taxon>Poales</taxon>
        <taxon>Poaceae</taxon>
        <taxon>PACMAD clade</taxon>
        <taxon>Panicoideae</taxon>
        <taxon>Panicodae</taxon>
        <taxon>Paniceae</taxon>
        <taxon>Panicinae</taxon>
        <taxon>Panicum</taxon>
        <taxon>Panicum sect. Hiantes</taxon>
    </lineage>
</organism>
<evidence type="ECO:0008006" key="8">
    <source>
        <dbReference type="Google" id="ProtNLM"/>
    </source>
</evidence>
<sequence length="358" mass="39540">MKKKIVLPLCLLLVIVLINGGFDLVECRPHRGHRLRKDDYMMFVFGDSLVDAGNSPPTAAGDDRGRSRQWSYPYGSSDEAHGNRPTGRLSDGLVQSDFLARILGQAESPPAYRLRQPNEVDPSGVNFAMAGSGVTAPSSSLKSGGPPSLSNQIDQLSRLVRHRIIEDKDLDYSVALIAFTGGHDYSRLNVATSSDDIMALAEDVTDMIADGVKRLQELGVSKVLVNLMPPMGCQPYRTWMSNYAQCDSHVNAVSNIHNTALKRKMDGFQDVLLLDLDSIFSQLTQSNSEFKGKYTPCCDASSKPEGYCGQEDSNGNAQYTLCPNPEDFFYWDYVHPTQAAWEAVMNRLEQPILNFLGF</sequence>
<evidence type="ECO:0000256" key="1">
    <source>
        <dbReference type="ARBA" id="ARBA00008668"/>
    </source>
</evidence>
<dbReference type="PANTHER" id="PTHR46020:SF15">
    <property type="entry name" value="SGNH HYDROLASE-TYPE ESTERASE DOMAIN-CONTAINING PROTEIN"/>
    <property type="match status" value="1"/>
</dbReference>
<dbReference type="InterPro" id="IPR001087">
    <property type="entry name" value="GDSL"/>
</dbReference>
<reference evidence="6" key="1">
    <citation type="submission" date="2020-05" db="EMBL/GenBank/DDBJ databases">
        <title>WGS assembly of Panicum virgatum.</title>
        <authorList>
            <person name="Lovell J.T."/>
            <person name="Jenkins J."/>
            <person name="Shu S."/>
            <person name="Juenger T.E."/>
            <person name="Schmutz J."/>
        </authorList>
    </citation>
    <scope>NUCLEOTIDE SEQUENCE</scope>
    <source>
        <strain evidence="6">AP13</strain>
    </source>
</reference>
<evidence type="ECO:0000256" key="2">
    <source>
        <dbReference type="ARBA" id="ARBA00022801"/>
    </source>
</evidence>
<dbReference type="AlphaFoldDB" id="A0A8T0P5X9"/>
<dbReference type="Proteomes" id="UP000823388">
    <property type="component" value="Chromosome 8N"/>
</dbReference>
<evidence type="ECO:0000313" key="7">
    <source>
        <dbReference type="Proteomes" id="UP000823388"/>
    </source>
</evidence>
<comment type="caution">
    <text evidence="6">The sequence shown here is derived from an EMBL/GenBank/DDBJ whole genome shotgun (WGS) entry which is preliminary data.</text>
</comment>
<proteinExistence type="inferred from homology"/>